<keyword evidence="3" id="KW-1185">Reference proteome</keyword>
<organism evidence="2 3">
    <name type="scientific">Chitinophaga agrisoli</name>
    <dbReference type="NCBI Taxonomy" id="2607653"/>
    <lineage>
        <taxon>Bacteria</taxon>
        <taxon>Pseudomonadati</taxon>
        <taxon>Bacteroidota</taxon>
        <taxon>Chitinophagia</taxon>
        <taxon>Chitinophagales</taxon>
        <taxon>Chitinophagaceae</taxon>
        <taxon>Chitinophaga</taxon>
    </lineage>
</organism>
<dbReference type="AlphaFoldDB" id="A0A5B2VR37"/>
<feature type="transmembrane region" description="Helical" evidence="1">
    <location>
        <begin position="7"/>
        <end position="24"/>
    </location>
</feature>
<protein>
    <submittedName>
        <fullName evidence="2">Uncharacterized protein</fullName>
    </submittedName>
</protein>
<reference evidence="2 3" key="2">
    <citation type="submission" date="2019-09" db="EMBL/GenBank/DDBJ databases">
        <authorList>
            <person name="Jin C."/>
        </authorList>
    </citation>
    <scope>NUCLEOTIDE SEQUENCE [LARGE SCALE GENOMIC DNA]</scope>
    <source>
        <strain evidence="2 3">BN140078</strain>
    </source>
</reference>
<evidence type="ECO:0000313" key="2">
    <source>
        <dbReference type="EMBL" id="KAA2241505.1"/>
    </source>
</evidence>
<evidence type="ECO:0000256" key="1">
    <source>
        <dbReference type="SAM" id="Phobius"/>
    </source>
</evidence>
<keyword evidence="1" id="KW-0472">Membrane</keyword>
<accession>A0A5B2VR37</accession>
<keyword evidence="1" id="KW-1133">Transmembrane helix</keyword>
<dbReference type="RefSeq" id="WP_149839019.1">
    <property type="nucleotide sequence ID" value="NZ_VUOC01000003.1"/>
</dbReference>
<gene>
    <name evidence="2" type="ORF">F0L74_16550</name>
</gene>
<sequence>MKSNKLFKITLLVIPTMLLIYIFLTRDKIDPGSGVESGSYDVSQMYILVSTGLYLLMLSLIFLLRDTRGNVLFLLIAILLLVITATMAVHVF</sequence>
<dbReference type="Proteomes" id="UP000324611">
    <property type="component" value="Unassembled WGS sequence"/>
</dbReference>
<feature type="transmembrane region" description="Helical" evidence="1">
    <location>
        <begin position="44"/>
        <end position="64"/>
    </location>
</feature>
<dbReference type="EMBL" id="VUOC01000003">
    <property type="protein sequence ID" value="KAA2241505.1"/>
    <property type="molecule type" value="Genomic_DNA"/>
</dbReference>
<comment type="caution">
    <text evidence="2">The sequence shown here is derived from an EMBL/GenBank/DDBJ whole genome shotgun (WGS) entry which is preliminary data.</text>
</comment>
<keyword evidence="1" id="KW-0812">Transmembrane</keyword>
<feature type="transmembrane region" description="Helical" evidence="1">
    <location>
        <begin position="71"/>
        <end position="91"/>
    </location>
</feature>
<name>A0A5B2VR37_9BACT</name>
<proteinExistence type="predicted"/>
<evidence type="ECO:0000313" key="3">
    <source>
        <dbReference type="Proteomes" id="UP000324611"/>
    </source>
</evidence>
<reference evidence="2 3" key="1">
    <citation type="submission" date="2019-09" db="EMBL/GenBank/DDBJ databases">
        <title>Chitinophaga ginsengihumi sp. nov., isolated from soil of ginseng rhizosphere.</title>
        <authorList>
            <person name="Lee J."/>
        </authorList>
    </citation>
    <scope>NUCLEOTIDE SEQUENCE [LARGE SCALE GENOMIC DNA]</scope>
    <source>
        <strain evidence="2 3">BN140078</strain>
    </source>
</reference>